<dbReference type="InterPro" id="IPR000084">
    <property type="entry name" value="PE-PGRS_N"/>
</dbReference>
<dbReference type="EMBL" id="MVBN01000019">
    <property type="protein sequence ID" value="OOK63485.1"/>
    <property type="molecule type" value="Genomic_DNA"/>
</dbReference>
<dbReference type="STRING" id="1768.B1T50_09300"/>
<evidence type="ECO:0000259" key="1">
    <source>
        <dbReference type="Pfam" id="PF00934"/>
    </source>
</evidence>
<sequence length="156" mass="15354">MSYLVAGPEYLSAAANSLAGIGSTLGEANAAAAASTTRIFAPALDEVSKAATALFSQHAQAYQAFSAHAARFHEQFVRTLATSAGLYHSTETFNALGAAAATNPLTAMNSAAQNLLAPVNAVSAAANAQSLALTGRPLVGNGANGGPGQPGKPAGG</sequence>
<feature type="domain" description="PE" evidence="1">
    <location>
        <begin position="4"/>
        <end position="94"/>
    </location>
</feature>
<dbReference type="Pfam" id="PF00934">
    <property type="entry name" value="PE"/>
    <property type="match status" value="1"/>
</dbReference>
<dbReference type="Gene3D" id="1.10.287.850">
    <property type="entry name" value="HP0062-like domain"/>
    <property type="match status" value="1"/>
</dbReference>
<reference evidence="2 3" key="1">
    <citation type="submission" date="2017-02" db="EMBL/GenBank/DDBJ databases">
        <title>Complete genome sequences of Mycobacterium kansasii strains isolated from rhesus macaques.</title>
        <authorList>
            <person name="Panda A."/>
            <person name="Nagaraj S."/>
            <person name="Zhao X."/>
            <person name="Tettelin H."/>
            <person name="Detolla L.J."/>
        </authorList>
    </citation>
    <scope>NUCLEOTIDE SEQUENCE [LARGE SCALE GENOMIC DNA]</scope>
    <source>
        <strain evidence="2 3">11-3469</strain>
    </source>
</reference>
<gene>
    <name evidence="2" type="ORF">BZL29_8518</name>
</gene>
<organism evidence="2 3">
    <name type="scientific">Mycobacterium kansasii</name>
    <dbReference type="NCBI Taxonomy" id="1768"/>
    <lineage>
        <taxon>Bacteria</taxon>
        <taxon>Bacillati</taxon>
        <taxon>Actinomycetota</taxon>
        <taxon>Actinomycetes</taxon>
        <taxon>Mycobacteriales</taxon>
        <taxon>Mycobacteriaceae</taxon>
        <taxon>Mycobacterium</taxon>
    </lineage>
</organism>
<dbReference type="SUPFAM" id="SSF140459">
    <property type="entry name" value="PE/PPE dimer-like"/>
    <property type="match status" value="1"/>
</dbReference>
<comment type="caution">
    <text evidence="2">The sequence shown here is derived from an EMBL/GenBank/DDBJ whole genome shotgun (WGS) entry which is preliminary data.</text>
</comment>
<proteinExistence type="predicted"/>
<dbReference type="Proteomes" id="UP000188532">
    <property type="component" value="Unassembled WGS sequence"/>
</dbReference>
<dbReference type="AlphaFoldDB" id="A0A1V3W946"/>
<accession>A0A1V3W946</accession>
<evidence type="ECO:0000313" key="2">
    <source>
        <dbReference type="EMBL" id="OOK63485.1"/>
    </source>
</evidence>
<protein>
    <submittedName>
        <fullName evidence="2">PE family protein</fullName>
    </submittedName>
</protein>
<evidence type="ECO:0000313" key="3">
    <source>
        <dbReference type="Proteomes" id="UP000188532"/>
    </source>
</evidence>
<name>A0A1V3W946_MYCKA</name>
<dbReference type="InterPro" id="IPR038332">
    <property type="entry name" value="PPE_sf"/>
</dbReference>